<keyword evidence="1" id="KW-0812">Transmembrane</keyword>
<keyword evidence="1" id="KW-1133">Transmembrane helix</keyword>
<protein>
    <submittedName>
        <fullName evidence="2">Uncharacterized protein</fullName>
    </submittedName>
</protein>
<proteinExistence type="predicted"/>
<dbReference type="STRING" id="687842.ASU31_24285"/>
<dbReference type="AlphaFoldDB" id="A0A0T5VI51"/>
<dbReference type="EMBL" id="LMZQ01000042">
    <property type="protein sequence ID" value="KRT13498.1"/>
    <property type="molecule type" value="Genomic_DNA"/>
</dbReference>
<feature type="transmembrane region" description="Helical" evidence="1">
    <location>
        <begin position="130"/>
        <end position="149"/>
    </location>
</feature>
<keyword evidence="3" id="KW-1185">Reference proteome</keyword>
<name>A0A0T5VI51_9SPHI</name>
<evidence type="ECO:0000256" key="1">
    <source>
        <dbReference type="SAM" id="Phobius"/>
    </source>
</evidence>
<feature type="transmembrane region" description="Helical" evidence="1">
    <location>
        <begin position="68"/>
        <end position="91"/>
    </location>
</feature>
<dbReference type="OrthoDB" id="190649at2"/>
<sequence length="168" mass="18888">MNTEEQKLRLHSKIYVCTIIVGLAISGLTAFPLETEMAYLVKHSAILPGSLQIWIGAVYQALKATSLHYPFLSYGTDWLAFAHIMLAVLFIGPLKDPVKNKWVIEFGIICCIAIIPLALIAGNIRHIPVFWQMIDCSFGIIGIIPLILCRINIKKIEILEEHYGLWTL</sequence>
<dbReference type="RefSeq" id="WP_057934833.1">
    <property type="nucleotide sequence ID" value="NZ_LMZQ01000042.1"/>
</dbReference>
<comment type="caution">
    <text evidence="2">The sequence shown here is derived from an EMBL/GenBank/DDBJ whole genome shotgun (WGS) entry which is preliminary data.</text>
</comment>
<evidence type="ECO:0000313" key="2">
    <source>
        <dbReference type="EMBL" id="KRT13498.1"/>
    </source>
</evidence>
<feature type="transmembrane region" description="Helical" evidence="1">
    <location>
        <begin position="103"/>
        <end position="124"/>
    </location>
</feature>
<keyword evidence="1" id="KW-0472">Membrane</keyword>
<accession>A0A0T5VI51</accession>
<feature type="transmembrane region" description="Helical" evidence="1">
    <location>
        <begin position="12"/>
        <end position="33"/>
    </location>
</feature>
<gene>
    <name evidence="2" type="ORF">ASU31_24285</name>
</gene>
<dbReference type="Proteomes" id="UP000051950">
    <property type="component" value="Unassembled WGS sequence"/>
</dbReference>
<organism evidence="2 3">
    <name type="scientific">Pedobacter ginsenosidimutans</name>
    <dbReference type="NCBI Taxonomy" id="687842"/>
    <lineage>
        <taxon>Bacteria</taxon>
        <taxon>Pseudomonadati</taxon>
        <taxon>Bacteroidota</taxon>
        <taxon>Sphingobacteriia</taxon>
        <taxon>Sphingobacteriales</taxon>
        <taxon>Sphingobacteriaceae</taxon>
        <taxon>Pedobacter</taxon>
    </lineage>
</organism>
<reference evidence="2 3" key="1">
    <citation type="submission" date="2015-11" db="EMBL/GenBank/DDBJ databases">
        <title>Sequence of Pedobacter ginsenosidimutans.</title>
        <authorList>
            <person name="Carson E."/>
            <person name="Keyser V."/>
            <person name="Newman J."/>
            <person name="Miller J."/>
        </authorList>
    </citation>
    <scope>NUCLEOTIDE SEQUENCE [LARGE SCALE GENOMIC DNA]</scope>
    <source>
        <strain evidence="2 3">KACC 14530</strain>
    </source>
</reference>
<evidence type="ECO:0000313" key="3">
    <source>
        <dbReference type="Proteomes" id="UP000051950"/>
    </source>
</evidence>